<protein>
    <recommendedName>
        <fullName evidence="4">Transmembrane protein 180</fullName>
    </recommendedName>
</protein>
<comment type="caution">
    <text evidence="2">The sequence shown here is derived from an EMBL/GenBank/DDBJ whole genome shotgun (WGS) entry which is preliminary data.</text>
</comment>
<dbReference type="InterPro" id="IPR036259">
    <property type="entry name" value="MFS_trans_sf"/>
</dbReference>
<keyword evidence="1" id="KW-1133">Transmembrane helix</keyword>
<dbReference type="Proteomes" id="UP000683360">
    <property type="component" value="Unassembled WGS sequence"/>
</dbReference>
<gene>
    <name evidence="2" type="ORF">MEDL_9051</name>
</gene>
<feature type="transmembrane region" description="Helical" evidence="1">
    <location>
        <begin position="335"/>
        <end position="359"/>
    </location>
</feature>
<organism evidence="2 3">
    <name type="scientific">Mytilus edulis</name>
    <name type="common">Blue mussel</name>
    <dbReference type="NCBI Taxonomy" id="6550"/>
    <lineage>
        <taxon>Eukaryota</taxon>
        <taxon>Metazoa</taxon>
        <taxon>Spiralia</taxon>
        <taxon>Lophotrochozoa</taxon>
        <taxon>Mollusca</taxon>
        <taxon>Bivalvia</taxon>
        <taxon>Autobranchia</taxon>
        <taxon>Pteriomorphia</taxon>
        <taxon>Mytilida</taxon>
        <taxon>Mytiloidea</taxon>
        <taxon>Mytilidae</taxon>
        <taxon>Mytilinae</taxon>
        <taxon>Mytilus</taxon>
    </lineage>
</organism>
<feature type="transmembrane region" description="Helical" evidence="1">
    <location>
        <begin position="284"/>
        <end position="303"/>
    </location>
</feature>
<accession>A0A8S3QAP7</accession>
<name>A0A8S3QAP7_MYTED</name>
<dbReference type="Gene3D" id="1.20.1250.20">
    <property type="entry name" value="MFS general substrate transporter like domains"/>
    <property type="match status" value="1"/>
</dbReference>
<dbReference type="Pfam" id="PF13347">
    <property type="entry name" value="MFS_2"/>
    <property type="match status" value="1"/>
</dbReference>
<dbReference type="PANTHER" id="PTHR28658">
    <property type="entry name" value="TRANSMEMBRANE PROTEIN 180"/>
    <property type="match status" value="1"/>
</dbReference>
<feature type="transmembrane region" description="Helical" evidence="1">
    <location>
        <begin position="6"/>
        <end position="30"/>
    </location>
</feature>
<evidence type="ECO:0000313" key="3">
    <source>
        <dbReference type="Proteomes" id="UP000683360"/>
    </source>
</evidence>
<keyword evidence="3" id="KW-1185">Reference proteome</keyword>
<keyword evidence="1" id="KW-0812">Transmembrane</keyword>
<dbReference type="SUPFAM" id="SSF103473">
    <property type="entry name" value="MFS general substrate transporter"/>
    <property type="match status" value="1"/>
</dbReference>
<dbReference type="InterPro" id="IPR040035">
    <property type="entry name" value="TMEM180"/>
</dbReference>
<keyword evidence="1" id="KW-0472">Membrane</keyword>
<evidence type="ECO:0000313" key="2">
    <source>
        <dbReference type="EMBL" id="CAG2193961.1"/>
    </source>
</evidence>
<feature type="transmembrane region" description="Helical" evidence="1">
    <location>
        <begin position="105"/>
        <end position="132"/>
    </location>
</feature>
<feature type="transmembrane region" description="Helical" evidence="1">
    <location>
        <begin position="310"/>
        <end position="329"/>
    </location>
</feature>
<feature type="transmembrane region" description="Helical" evidence="1">
    <location>
        <begin position="81"/>
        <end position="99"/>
    </location>
</feature>
<feature type="transmembrane region" description="Helical" evidence="1">
    <location>
        <begin position="426"/>
        <end position="448"/>
    </location>
</feature>
<proteinExistence type="predicted"/>
<dbReference type="OrthoDB" id="62987at2759"/>
<evidence type="ECO:0008006" key="4">
    <source>
        <dbReference type="Google" id="ProtNLM"/>
    </source>
</evidence>
<feature type="transmembrane region" description="Helical" evidence="1">
    <location>
        <begin position="173"/>
        <end position="191"/>
    </location>
</feature>
<reference evidence="2" key="1">
    <citation type="submission" date="2021-03" db="EMBL/GenBank/DDBJ databases">
        <authorList>
            <person name="Bekaert M."/>
        </authorList>
    </citation>
    <scope>NUCLEOTIDE SEQUENCE</scope>
</reference>
<dbReference type="AlphaFoldDB" id="A0A8S3QAP7"/>
<feature type="transmembrane region" description="Helical" evidence="1">
    <location>
        <begin position="380"/>
        <end position="406"/>
    </location>
</feature>
<dbReference type="EMBL" id="CAJPWZ010000467">
    <property type="protein sequence ID" value="CAG2193961.1"/>
    <property type="molecule type" value="Genomic_DNA"/>
</dbReference>
<dbReference type="PANTHER" id="PTHR28658:SF1">
    <property type="entry name" value="MAJOR FACILITATOR SUPERFAMILY DOMAIN CONTAINING 13B"/>
    <property type="match status" value="1"/>
</dbReference>
<sequence length="461" mass="52516">MALTNQSILAYCASITAFSLISGAFSFYYVKVFMNFYHIDEKWFQLSQVLFMIWNAVNDPLFAYIQDSTNLSFTKTRRESIMYSGPLFALSFIIPWIPWGHGTWIVGLHLIVALFIWDTMFTFVGLAVCSLFSELSKDTNDRITLTRFAEVARLCGGTSVLFLEFTSNSLHNFWAFQITTAILALISWSLFRYTGKNAHTEYDLKEMNLSEKKEGDVDISHAKTMDESYCKQTCQILSDRNFISFVVTNFFHQFHNTFLSNFTAIICDQLISESDIPLSVRKTFYGATTISASVLVIFGAPLIRRYSYFSVIRCSYMYTVVAGILMYIWGWNKPWLLMLFVLLDSCVTFASFSLFNMPLSDIADDNMAKYKRKHPISSMVFGTNALITKPAISLAPMFVVAILNLYGYSGLKDQKGEGSEELRTAMFTLVCFYSVIIGAIQFISWSFFSIRGKTNATCTDF</sequence>
<evidence type="ECO:0000256" key="1">
    <source>
        <dbReference type="SAM" id="Phobius"/>
    </source>
</evidence>